<dbReference type="GeneID" id="36289904"/>
<evidence type="ECO:0000256" key="3">
    <source>
        <dbReference type="ARBA" id="ARBA00018529"/>
    </source>
</evidence>
<dbReference type="Pfam" id="PF19418">
    <property type="entry name" value="DEPDC5_CTD"/>
    <property type="match status" value="1"/>
</dbReference>
<feature type="compositionally biased region" description="Basic and acidic residues" evidence="7">
    <location>
        <begin position="1420"/>
        <end position="1429"/>
    </location>
</feature>
<dbReference type="SMART" id="SM00049">
    <property type="entry name" value="DEP"/>
    <property type="match status" value="1"/>
</dbReference>
<dbReference type="GO" id="GO:0005096">
    <property type="term" value="F:GTPase activator activity"/>
    <property type="evidence" value="ECO:0007669"/>
    <property type="project" value="InterPro"/>
</dbReference>
<feature type="region of interest" description="Disordered" evidence="7">
    <location>
        <begin position="1831"/>
        <end position="1862"/>
    </location>
</feature>
<evidence type="ECO:0000256" key="4">
    <source>
        <dbReference type="ARBA" id="ARBA00021881"/>
    </source>
</evidence>
<feature type="compositionally biased region" description="Polar residues" evidence="7">
    <location>
        <begin position="817"/>
        <end position="830"/>
    </location>
</feature>
<evidence type="ECO:0000256" key="5">
    <source>
        <dbReference type="ARBA" id="ARBA00022554"/>
    </source>
</evidence>
<dbReference type="InterPro" id="IPR045838">
    <property type="entry name" value="DEPDC5_CTD"/>
</dbReference>
<evidence type="ECO:0000313" key="9">
    <source>
        <dbReference type="EMBL" id="OAF56287.1"/>
    </source>
</evidence>
<reference evidence="9" key="1">
    <citation type="submission" date="2016-03" db="EMBL/GenBank/DDBJ databases">
        <title>Updated assembly of Pseudogymnoascus destructans, the fungus causing white-nose syndrome of bats.</title>
        <authorList>
            <person name="Palmer J.M."/>
            <person name="Drees K.P."/>
            <person name="Foster J.T."/>
            <person name="Lindner D.L."/>
        </authorList>
    </citation>
    <scope>NUCLEOTIDE SEQUENCE [LARGE SCALE GENOMIC DNA]</scope>
    <source>
        <strain evidence="9">20631-21</strain>
    </source>
</reference>
<evidence type="ECO:0000256" key="6">
    <source>
        <dbReference type="ARBA" id="ARBA00023136"/>
    </source>
</evidence>
<feature type="compositionally biased region" description="Low complexity" evidence="7">
    <location>
        <begin position="831"/>
        <end position="843"/>
    </location>
</feature>
<gene>
    <name evidence="9" type="primary">IML1</name>
    <name evidence="9" type="ORF">VC83_06849</name>
</gene>
<evidence type="ECO:0000256" key="2">
    <source>
        <dbReference type="ARBA" id="ARBA00005643"/>
    </source>
</evidence>
<dbReference type="Proteomes" id="UP000077154">
    <property type="component" value="Unassembled WGS sequence"/>
</dbReference>
<feature type="region of interest" description="Disordered" evidence="7">
    <location>
        <begin position="815"/>
        <end position="878"/>
    </location>
</feature>
<dbReference type="Pfam" id="PF12257">
    <property type="entry name" value="IML1"/>
    <property type="match status" value="1"/>
</dbReference>
<comment type="similarity">
    <text evidence="2">Belongs to the IML1 family.</text>
</comment>
<organism evidence="9">
    <name type="scientific">Pseudogymnoascus destructans</name>
    <dbReference type="NCBI Taxonomy" id="655981"/>
    <lineage>
        <taxon>Eukaryota</taxon>
        <taxon>Fungi</taxon>
        <taxon>Dikarya</taxon>
        <taxon>Ascomycota</taxon>
        <taxon>Pezizomycotina</taxon>
        <taxon>Leotiomycetes</taxon>
        <taxon>Thelebolales</taxon>
        <taxon>Thelebolaceae</taxon>
        <taxon>Pseudogymnoascus</taxon>
    </lineage>
</organism>
<dbReference type="InterPro" id="IPR057068">
    <property type="entry name" value="IML1_N_fung"/>
</dbReference>
<dbReference type="Gene3D" id="1.10.10.10">
    <property type="entry name" value="Winged helix-like DNA-binding domain superfamily/Winged helix DNA-binding domain"/>
    <property type="match status" value="1"/>
</dbReference>
<feature type="compositionally biased region" description="Polar residues" evidence="7">
    <location>
        <begin position="738"/>
        <end position="756"/>
    </location>
</feature>
<dbReference type="RefSeq" id="XP_024321583.1">
    <property type="nucleotide sequence ID" value="XM_024470437.1"/>
</dbReference>
<feature type="compositionally biased region" description="Low complexity" evidence="7">
    <location>
        <begin position="757"/>
        <end position="770"/>
    </location>
</feature>
<dbReference type="Pfam" id="PF24438">
    <property type="entry name" value="IML1_N_fung"/>
    <property type="match status" value="1"/>
</dbReference>
<keyword evidence="5" id="KW-0926">Vacuole</keyword>
<dbReference type="InterPro" id="IPR036390">
    <property type="entry name" value="WH_DNA-bd_sf"/>
</dbReference>
<dbReference type="GO" id="GO:1904262">
    <property type="term" value="P:negative regulation of TORC1 signaling"/>
    <property type="evidence" value="ECO:0007669"/>
    <property type="project" value="TreeGrafter"/>
</dbReference>
<dbReference type="SUPFAM" id="SSF46785">
    <property type="entry name" value="Winged helix' DNA-binding domain"/>
    <property type="match status" value="1"/>
</dbReference>
<sequence length="1862" mass="207890">MSAQASLRRGAAARPSSIPPHRPSNDNDPVPSAAANPPKTTAPSHNEAPIERQCVLWVHDEKFSKEEVIFNHTLLPAGRYKLGQLMAIVPLKNDALDKKPGSLAASQQLDASMADMRSSKGSLDTHDDAEKQYLFTLGEMNQETASKHPNLEISVAKHVADVFGFKHRSNVLVTTTTAAITTASHVEMSFKDEYLSRSDMWRLTLAKLSNKTVYKGQKLVFMGTIKAQITSVYVSGRKVQSAFFSTNTKPIFRSESARYVLFIQMSKEMWDFDSEGSGEIVFTKVVNGFLPALFKRWVALKAKHLVSIVLFTRVEYDMGLTNDMEGSGDSYYTGYFTTGSRKPYKDFYRVVVSEMASGEWTTILYQLKVEFHFFRHDISMFRLNKYGSKQPTRDFSMGSVPGTRVEAEPTFAVHGNLLEAINLASSQFSSDYIDRDLIRTGISIVIITPCAGLFEVDYEKLKATTDSLIGSGIAIDLVCLPKIPLHSVPLLRYRNPLFDVYQESLRLKDIGSESSTPRQSTTTFGSFNTLQESLSPSKASELQQRLSTLAPQNAPEEWNYAIPHWLDVSFWTGASQELLAKQGRKISKAYRRKGIVKSRKNFQIRCKMYEIEMLGHVENTEISVLPLPDRIRQLGRSEGDEPSIVKAPRKPFSGIGYPLYGPTRPVVDKKSTAGERDFFELLEAFDEKAAVVSKPGRIKIVSPNLDVKKYPKLSYETHEKKKSIDGKISAPLPHREVPQSQNQNLTVPGTNNNGPLSTTSRKTSVSSTNSQATSHASLLARPFKVSRQISFGFRGFGIAAPKAAVAEVHTEHANAARLTSQSQISTPQKDSSSAMASHLTSSSRFDRTSNRPASSRGSIRSKESDRNDNADDTNKFTSRPIAIKSPFSGFEANPQSQARSILGSLYGGGEVRDDDDLPTLQKLLSNDTIRTSKSKLLAGPATDFASLPQTVALSPWLNVLNPSNPTAADNDASQYKRWQHIFPGPVVTKAMKWKSLCSPASVPLTTEYFPTKVQLDTEFQQKPYNISQNTDEDMLEVPKTRGEFLRELVALRLSHGFQIVVGTAVAEAFGQKALKIANAFEDDHIAEDGTSIFLSMGNIIHQLSCVNGTEVEVNMFTRKSATFLHNENTETQYHKPAIRTYFDSDYACRDVALQKPLPEYNWNYVDSFIAGHNEDITDNLRYWRARFVLIPVERPAFLHRPKGEDTEEEIRLEGIKALTQMWQRHRYTPPSERIFKNLSSQRVKDPNPLDIWYQTQDASVVIAAELETLPILETGEAQIKRGQLLSETERFKKSNLNIAMLAEAIQAPVEKGGVRMQNRRWHFRLHYNCFIGSDMTTWLLENIEDIETREEAIEFGNMLMVDDEERRLNADCKEKEKDFGIFVHVEKRHPFRDGQYFYQVVGEHAKPRPETRTGWPFGPRRRDTKDPKDISVPTTPMAMAENAPKESPRPETTRSNSIGDENKSIDSGTEPPTPTARKPKVSLSNVMKYDVDPRKRSYRPERINLHYDRIHNPDNCYHIRLDWMNVTAKLIEDAIASWTLTADRYGLRLVEAPIAEACTISSSHPFRAPYRLKLALPPPEKQPPTDFDATSLAPISRPQKHYFQKAIMKKFNFVLDTEAATNFPTNVEVIYSWGKPDYAYSQYIHRSGTGFAQISDEGDFLLTSNKMFNSRTHIVRDSDRFVPPPSQQTPISSPMLRATMASPGLKPIAAVPTFAAKEKQGPDVAIKDDMDRFCNDVEGLRRFYAEVWEKATTSAVMPTPPVFKAGAAGAREAAAMAAGLVVDDANIPVLGLGPGLTWMGGNNGPIGSFMDARGELREGWGSFRDAGGFGSLRTPSFRRGSEHASDSGSGSNAPMGGETAGG</sequence>
<dbReference type="GO" id="GO:0035556">
    <property type="term" value="P:intracellular signal transduction"/>
    <property type="evidence" value="ECO:0007669"/>
    <property type="project" value="InterPro"/>
</dbReference>
<dbReference type="GO" id="GO:0010508">
    <property type="term" value="P:positive regulation of autophagy"/>
    <property type="evidence" value="ECO:0007669"/>
    <property type="project" value="TreeGrafter"/>
</dbReference>
<dbReference type="PANTHER" id="PTHR13179:SF8">
    <property type="entry name" value="GATOR COMPLEX PROTEIN DEPDC5"/>
    <property type="match status" value="1"/>
</dbReference>
<dbReference type="GO" id="GO:0005774">
    <property type="term" value="C:vacuolar membrane"/>
    <property type="evidence" value="ECO:0007669"/>
    <property type="project" value="UniProtKB-SubCell"/>
</dbReference>
<dbReference type="Pfam" id="PF00610">
    <property type="entry name" value="DEP"/>
    <property type="match status" value="1"/>
</dbReference>
<comment type="subcellular location">
    <subcellularLocation>
        <location evidence="1">Vacuole membrane</location>
        <topology evidence="1">Peripheral membrane protein</topology>
    </subcellularLocation>
</comment>
<dbReference type="InterPro" id="IPR036388">
    <property type="entry name" value="WH-like_DNA-bd_sf"/>
</dbReference>
<dbReference type="InterPro" id="IPR027244">
    <property type="entry name" value="IML1"/>
</dbReference>
<dbReference type="CDD" id="cd04449">
    <property type="entry name" value="DEP_DEPDC5-like"/>
    <property type="match status" value="1"/>
</dbReference>
<feature type="domain" description="DEP" evidence="8">
    <location>
        <begin position="1310"/>
        <end position="1402"/>
    </location>
</feature>
<dbReference type="EMBL" id="KV441404">
    <property type="protein sequence ID" value="OAF56287.1"/>
    <property type="molecule type" value="Genomic_DNA"/>
</dbReference>
<evidence type="ECO:0000256" key="1">
    <source>
        <dbReference type="ARBA" id="ARBA00004148"/>
    </source>
</evidence>
<feature type="region of interest" description="Disordered" evidence="7">
    <location>
        <begin position="1402"/>
        <end position="1487"/>
    </location>
</feature>
<evidence type="ECO:0000259" key="8">
    <source>
        <dbReference type="PROSITE" id="PS50186"/>
    </source>
</evidence>
<dbReference type="GO" id="GO:1990130">
    <property type="term" value="C:GATOR1 complex"/>
    <property type="evidence" value="ECO:0007669"/>
    <property type="project" value="TreeGrafter"/>
</dbReference>
<dbReference type="PANTHER" id="PTHR13179">
    <property type="entry name" value="DEP DOMAIN CONTAINING PROTEIN 5"/>
    <property type="match status" value="1"/>
</dbReference>
<keyword evidence="6" id="KW-0472">Membrane</keyword>
<dbReference type="eggNOG" id="KOG3572">
    <property type="taxonomic scope" value="Eukaryota"/>
</dbReference>
<name>A0A177A2F7_9PEZI</name>
<feature type="region of interest" description="Disordered" evidence="7">
    <location>
        <begin position="1"/>
        <end position="47"/>
    </location>
</feature>
<proteinExistence type="inferred from homology"/>
<dbReference type="OrthoDB" id="39497at2759"/>
<dbReference type="VEuPathDB" id="FungiDB:GMDG_04938"/>
<accession>A0A177A2F7</accession>
<dbReference type="InterPro" id="IPR048255">
    <property type="entry name" value="IML1_N"/>
</dbReference>
<protein>
    <recommendedName>
        <fullName evidence="3">Vacuolar membrane-associated protein IML1</fullName>
    </recommendedName>
    <alternativeName>
        <fullName evidence="4">Vacuolar membrane-associated protein iml1</fullName>
    </alternativeName>
</protein>
<dbReference type="InterPro" id="IPR000591">
    <property type="entry name" value="DEP_dom"/>
</dbReference>
<dbReference type="PROSITE" id="PS50186">
    <property type="entry name" value="DEP"/>
    <property type="match status" value="1"/>
</dbReference>
<feature type="region of interest" description="Disordered" evidence="7">
    <location>
        <begin position="718"/>
        <end position="775"/>
    </location>
</feature>
<feature type="compositionally biased region" description="Basic and acidic residues" evidence="7">
    <location>
        <begin position="1443"/>
        <end position="1452"/>
    </location>
</feature>
<feature type="compositionally biased region" description="Basic and acidic residues" evidence="7">
    <location>
        <begin position="860"/>
        <end position="874"/>
    </location>
</feature>
<evidence type="ECO:0000256" key="7">
    <source>
        <dbReference type="SAM" id="MobiDB-lite"/>
    </source>
</evidence>